<feature type="non-terminal residue" evidence="1">
    <location>
        <position position="53"/>
    </location>
</feature>
<evidence type="ECO:0000313" key="1">
    <source>
        <dbReference type="EMBL" id="KAL3889491.1"/>
    </source>
</evidence>
<comment type="caution">
    <text evidence="1">The sequence shown here is derived from an EMBL/GenBank/DDBJ whole genome shotgun (WGS) entry which is preliminary data.</text>
</comment>
<reference evidence="1 2" key="1">
    <citation type="submission" date="2024-11" db="EMBL/GenBank/DDBJ databases">
        <title>Chromosome-level genome assembly of the freshwater bivalve Anodonta woodiana.</title>
        <authorList>
            <person name="Chen X."/>
        </authorList>
    </citation>
    <scope>NUCLEOTIDE SEQUENCE [LARGE SCALE GENOMIC DNA]</scope>
    <source>
        <strain evidence="1">MN2024</strain>
        <tissue evidence="1">Gills</tissue>
    </source>
</reference>
<name>A0ABD3XTF8_SINWO</name>
<dbReference type="InterPro" id="IPR027417">
    <property type="entry name" value="P-loop_NTPase"/>
</dbReference>
<sequence>IPAEILNMDDRSIQLFEDALKDGKETVYSIRIMVVGHLGVGKTTLVKRLLGEE</sequence>
<dbReference type="SUPFAM" id="SSF52540">
    <property type="entry name" value="P-loop containing nucleoside triphosphate hydrolases"/>
    <property type="match status" value="1"/>
</dbReference>
<accession>A0ABD3XTF8</accession>
<proteinExistence type="predicted"/>
<evidence type="ECO:0000313" key="2">
    <source>
        <dbReference type="Proteomes" id="UP001634394"/>
    </source>
</evidence>
<dbReference type="EMBL" id="JBJQND010000001">
    <property type="protein sequence ID" value="KAL3889491.1"/>
    <property type="molecule type" value="Genomic_DNA"/>
</dbReference>
<keyword evidence="2" id="KW-1185">Reference proteome</keyword>
<protein>
    <submittedName>
        <fullName evidence="1">Uncharacterized protein</fullName>
    </submittedName>
</protein>
<gene>
    <name evidence="1" type="ORF">ACJMK2_001831</name>
</gene>
<organism evidence="1 2">
    <name type="scientific">Sinanodonta woodiana</name>
    <name type="common">Chinese pond mussel</name>
    <name type="synonym">Anodonta woodiana</name>
    <dbReference type="NCBI Taxonomy" id="1069815"/>
    <lineage>
        <taxon>Eukaryota</taxon>
        <taxon>Metazoa</taxon>
        <taxon>Spiralia</taxon>
        <taxon>Lophotrochozoa</taxon>
        <taxon>Mollusca</taxon>
        <taxon>Bivalvia</taxon>
        <taxon>Autobranchia</taxon>
        <taxon>Heteroconchia</taxon>
        <taxon>Palaeoheterodonta</taxon>
        <taxon>Unionida</taxon>
        <taxon>Unionoidea</taxon>
        <taxon>Unionidae</taxon>
        <taxon>Unioninae</taxon>
        <taxon>Sinanodonta</taxon>
    </lineage>
</organism>
<feature type="non-terminal residue" evidence="1">
    <location>
        <position position="1"/>
    </location>
</feature>
<dbReference type="Proteomes" id="UP001634394">
    <property type="component" value="Unassembled WGS sequence"/>
</dbReference>
<dbReference type="Gene3D" id="3.40.50.300">
    <property type="entry name" value="P-loop containing nucleotide triphosphate hydrolases"/>
    <property type="match status" value="1"/>
</dbReference>
<dbReference type="AlphaFoldDB" id="A0ABD3XTF8"/>